<comment type="caution">
    <text evidence="1">The sequence shown here is derived from an EMBL/GenBank/DDBJ whole genome shotgun (WGS) entry which is preliminary data.</text>
</comment>
<dbReference type="AlphaFoldDB" id="A0A7W4Z2A7"/>
<protein>
    <submittedName>
        <fullName evidence="1">Uncharacterized protein</fullName>
    </submittedName>
</protein>
<sequence>MGIIELVDQSAATALDHAATLQDHLKTAGTSATMAECRAEMHQLVGDIVSLRNAAELLKRAHDAA</sequence>
<reference evidence="1 2" key="1">
    <citation type="submission" date="2020-08" db="EMBL/GenBank/DDBJ databases">
        <title>Sequencing the genomes of 1000 actinobacteria strains.</title>
        <authorList>
            <person name="Klenk H.-P."/>
        </authorList>
    </citation>
    <scope>NUCLEOTIDE SEQUENCE [LARGE SCALE GENOMIC DNA]</scope>
    <source>
        <strain evidence="1 2">DSM 105498</strain>
    </source>
</reference>
<gene>
    <name evidence="1" type="ORF">FHU40_003621</name>
</gene>
<keyword evidence="2" id="KW-1185">Reference proteome</keyword>
<organism evidence="1 2">
    <name type="scientific">Nocardioides soli</name>
    <dbReference type="NCBI Taxonomy" id="1036020"/>
    <lineage>
        <taxon>Bacteria</taxon>
        <taxon>Bacillati</taxon>
        <taxon>Actinomycetota</taxon>
        <taxon>Actinomycetes</taxon>
        <taxon>Propionibacteriales</taxon>
        <taxon>Nocardioidaceae</taxon>
        <taxon>Nocardioides</taxon>
    </lineage>
</organism>
<dbReference type="EMBL" id="JACHWR010000002">
    <property type="protein sequence ID" value="MBB3043803.1"/>
    <property type="molecule type" value="Genomic_DNA"/>
</dbReference>
<proteinExistence type="predicted"/>
<dbReference type="RefSeq" id="WP_183593573.1">
    <property type="nucleotide sequence ID" value="NZ_JACHWR010000002.1"/>
</dbReference>
<name>A0A7W4Z2A7_9ACTN</name>
<accession>A0A7W4Z2A7</accession>
<evidence type="ECO:0000313" key="2">
    <source>
        <dbReference type="Proteomes" id="UP000589626"/>
    </source>
</evidence>
<dbReference type="Proteomes" id="UP000589626">
    <property type="component" value="Unassembled WGS sequence"/>
</dbReference>
<evidence type="ECO:0000313" key="1">
    <source>
        <dbReference type="EMBL" id="MBB3043803.1"/>
    </source>
</evidence>